<organism evidence="2 3">
    <name type="scientific">Actinomadura keratinilytica</name>
    <dbReference type="NCBI Taxonomy" id="547461"/>
    <lineage>
        <taxon>Bacteria</taxon>
        <taxon>Bacillati</taxon>
        <taxon>Actinomycetota</taxon>
        <taxon>Actinomycetes</taxon>
        <taxon>Streptosporangiales</taxon>
        <taxon>Thermomonosporaceae</taxon>
        <taxon>Actinomadura</taxon>
    </lineage>
</organism>
<evidence type="ECO:0000313" key="3">
    <source>
        <dbReference type="Proteomes" id="UP001500266"/>
    </source>
</evidence>
<comment type="caution">
    <text evidence="2">The sequence shown here is derived from an EMBL/GenBank/DDBJ whole genome shotgun (WGS) entry which is preliminary data.</text>
</comment>
<accession>A0ABP7YNP2</accession>
<evidence type="ECO:0000313" key="2">
    <source>
        <dbReference type="EMBL" id="GAA4138899.1"/>
    </source>
</evidence>
<gene>
    <name evidence="2" type="ORF">GCM10022416_24740</name>
</gene>
<feature type="region of interest" description="Disordered" evidence="1">
    <location>
        <begin position="33"/>
        <end position="58"/>
    </location>
</feature>
<name>A0ABP7YNP2_9ACTN</name>
<dbReference type="EMBL" id="BAABDO010000028">
    <property type="protein sequence ID" value="GAA4138899.1"/>
    <property type="molecule type" value="Genomic_DNA"/>
</dbReference>
<proteinExistence type="predicted"/>
<evidence type="ECO:0000256" key="1">
    <source>
        <dbReference type="SAM" id="MobiDB-lite"/>
    </source>
</evidence>
<dbReference type="Proteomes" id="UP001500266">
    <property type="component" value="Unassembled WGS sequence"/>
</dbReference>
<keyword evidence="3" id="KW-1185">Reference proteome</keyword>
<sequence>MGLWSRHGKDDRPLPDHRTTLLAVFDALAAGTAAAPPPTPYRACADCPSGRLPPNTPM</sequence>
<reference evidence="3" key="1">
    <citation type="journal article" date="2019" name="Int. J. Syst. Evol. Microbiol.">
        <title>The Global Catalogue of Microorganisms (GCM) 10K type strain sequencing project: providing services to taxonomists for standard genome sequencing and annotation.</title>
        <authorList>
            <consortium name="The Broad Institute Genomics Platform"/>
            <consortium name="The Broad Institute Genome Sequencing Center for Infectious Disease"/>
            <person name="Wu L."/>
            <person name="Ma J."/>
        </authorList>
    </citation>
    <scope>NUCLEOTIDE SEQUENCE [LARGE SCALE GENOMIC DNA]</scope>
    <source>
        <strain evidence="3">JCM 17316</strain>
    </source>
</reference>
<protein>
    <submittedName>
        <fullName evidence="2">Uncharacterized protein</fullName>
    </submittedName>
</protein>